<organism evidence="1 2">
    <name type="scientific">Lentibacillus kapialis</name>
    <dbReference type="NCBI Taxonomy" id="340214"/>
    <lineage>
        <taxon>Bacteria</taxon>
        <taxon>Bacillati</taxon>
        <taxon>Bacillota</taxon>
        <taxon>Bacilli</taxon>
        <taxon>Bacillales</taxon>
        <taxon>Bacillaceae</taxon>
        <taxon>Lentibacillus</taxon>
    </lineage>
</organism>
<comment type="caution">
    <text evidence="1">The sequence shown here is derived from an EMBL/GenBank/DDBJ whole genome shotgun (WGS) entry which is preliminary data.</text>
</comment>
<sequence>MEMSKQNWPEKYDINRLVGIQKDIQKIINGDKTSVRRNDRYADPGETLELNGHTILVKDVYPQKLSEVTDADARQEGYGSLDEYISSITTIHGANVWDPDVIVWAHILKPV</sequence>
<dbReference type="Proteomes" id="UP000658382">
    <property type="component" value="Unassembled WGS sequence"/>
</dbReference>
<dbReference type="RefSeq" id="WP_188632843.1">
    <property type="nucleotide sequence ID" value="NZ_BMNQ01000023.1"/>
</dbReference>
<name>A0A917PX55_9BACI</name>
<gene>
    <name evidence="1" type="ORF">GCM10007063_18820</name>
</gene>
<evidence type="ECO:0000313" key="1">
    <source>
        <dbReference type="EMBL" id="GGJ96599.1"/>
    </source>
</evidence>
<evidence type="ECO:0008006" key="3">
    <source>
        <dbReference type="Google" id="ProtNLM"/>
    </source>
</evidence>
<dbReference type="EMBL" id="BMNQ01000023">
    <property type="protein sequence ID" value="GGJ96599.1"/>
    <property type="molecule type" value="Genomic_DNA"/>
</dbReference>
<reference evidence="1" key="1">
    <citation type="journal article" date="2014" name="Int. J. Syst. Evol. Microbiol.">
        <title>Complete genome sequence of Corynebacterium casei LMG S-19264T (=DSM 44701T), isolated from a smear-ripened cheese.</title>
        <authorList>
            <consortium name="US DOE Joint Genome Institute (JGI-PGF)"/>
            <person name="Walter F."/>
            <person name="Albersmeier A."/>
            <person name="Kalinowski J."/>
            <person name="Ruckert C."/>
        </authorList>
    </citation>
    <scope>NUCLEOTIDE SEQUENCE</scope>
    <source>
        <strain evidence="1">JCM 12580</strain>
    </source>
</reference>
<dbReference type="SUPFAM" id="SSF88697">
    <property type="entry name" value="PUA domain-like"/>
    <property type="match status" value="1"/>
</dbReference>
<accession>A0A917PX55</accession>
<evidence type="ECO:0000313" key="2">
    <source>
        <dbReference type="Proteomes" id="UP000658382"/>
    </source>
</evidence>
<keyword evidence="2" id="KW-1185">Reference proteome</keyword>
<reference evidence="1" key="2">
    <citation type="submission" date="2020-09" db="EMBL/GenBank/DDBJ databases">
        <authorList>
            <person name="Sun Q."/>
            <person name="Ohkuma M."/>
        </authorList>
    </citation>
    <scope>NUCLEOTIDE SEQUENCE</scope>
    <source>
        <strain evidence="1">JCM 12580</strain>
    </source>
</reference>
<proteinExistence type="predicted"/>
<dbReference type="InterPro" id="IPR015947">
    <property type="entry name" value="PUA-like_sf"/>
</dbReference>
<dbReference type="AlphaFoldDB" id="A0A917PX55"/>
<protein>
    <recommendedName>
        <fullName evidence="3">ASCH domain-containing protein</fullName>
    </recommendedName>
</protein>